<dbReference type="Pfam" id="PF17917">
    <property type="entry name" value="RT_RNaseH"/>
    <property type="match status" value="1"/>
</dbReference>
<proteinExistence type="predicted"/>
<dbReference type="InterPro" id="IPR043128">
    <property type="entry name" value="Rev_trsase/Diguanyl_cyclase"/>
</dbReference>
<keyword evidence="5" id="KW-0378">Hydrolase</keyword>
<dbReference type="InterPro" id="IPR036397">
    <property type="entry name" value="RNaseH_sf"/>
</dbReference>
<dbReference type="PANTHER" id="PTHR37984">
    <property type="entry name" value="PROTEIN CBG26694"/>
    <property type="match status" value="1"/>
</dbReference>
<evidence type="ECO:0000256" key="4">
    <source>
        <dbReference type="ARBA" id="ARBA00022759"/>
    </source>
</evidence>
<dbReference type="GO" id="GO:0004519">
    <property type="term" value="F:endonuclease activity"/>
    <property type="evidence" value="ECO:0007669"/>
    <property type="project" value="UniProtKB-KW"/>
</dbReference>
<dbReference type="GO" id="GO:0015074">
    <property type="term" value="P:DNA integration"/>
    <property type="evidence" value="ECO:0007669"/>
    <property type="project" value="InterPro"/>
</dbReference>
<keyword evidence="3" id="KW-0540">Nuclease</keyword>
<feature type="domain" description="Integrase catalytic" evidence="7">
    <location>
        <begin position="323"/>
        <end position="412"/>
    </location>
</feature>
<dbReference type="InterPro" id="IPR001584">
    <property type="entry name" value="Integrase_cat-core"/>
</dbReference>
<accession>A0A699ILW5</accession>
<keyword evidence="1" id="KW-0808">Transferase</keyword>
<dbReference type="GO" id="GO:0016787">
    <property type="term" value="F:hydrolase activity"/>
    <property type="evidence" value="ECO:0007669"/>
    <property type="project" value="UniProtKB-KW"/>
</dbReference>
<evidence type="ECO:0000259" key="7">
    <source>
        <dbReference type="PROSITE" id="PS50994"/>
    </source>
</evidence>
<dbReference type="EMBL" id="BKCJ010287224">
    <property type="protein sequence ID" value="GEZ50606.1"/>
    <property type="molecule type" value="Genomic_DNA"/>
</dbReference>
<evidence type="ECO:0000256" key="1">
    <source>
        <dbReference type="ARBA" id="ARBA00022679"/>
    </source>
</evidence>
<keyword evidence="4" id="KW-0255">Endonuclease</keyword>
<dbReference type="Gene3D" id="3.30.70.270">
    <property type="match status" value="1"/>
</dbReference>
<evidence type="ECO:0000256" key="3">
    <source>
        <dbReference type="ARBA" id="ARBA00022722"/>
    </source>
</evidence>
<dbReference type="InterPro" id="IPR012337">
    <property type="entry name" value="RNaseH-like_sf"/>
</dbReference>
<evidence type="ECO:0000256" key="2">
    <source>
        <dbReference type="ARBA" id="ARBA00022695"/>
    </source>
</evidence>
<dbReference type="PROSITE" id="PS50994">
    <property type="entry name" value="INTEGRASE"/>
    <property type="match status" value="1"/>
</dbReference>
<dbReference type="GO" id="GO:0003676">
    <property type="term" value="F:nucleic acid binding"/>
    <property type="evidence" value="ECO:0007669"/>
    <property type="project" value="InterPro"/>
</dbReference>
<dbReference type="AlphaFoldDB" id="A0A699ILW5"/>
<dbReference type="SUPFAM" id="SSF56672">
    <property type="entry name" value="DNA/RNA polymerases"/>
    <property type="match status" value="1"/>
</dbReference>
<comment type="caution">
    <text evidence="8">The sequence shown here is derived from an EMBL/GenBank/DDBJ whole genome shotgun (WGS) entry which is preliminary data.</text>
</comment>
<gene>
    <name evidence="8" type="ORF">Tci_522579</name>
</gene>
<name>A0A699ILW5_TANCI</name>
<evidence type="ECO:0000313" key="8">
    <source>
        <dbReference type="EMBL" id="GEZ50606.1"/>
    </source>
</evidence>
<keyword evidence="2" id="KW-0548">Nucleotidyltransferase</keyword>
<organism evidence="8">
    <name type="scientific">Tanacetum cinerariifolium</name>
    <name type="common">Dalmatian daisy</name>
    <name type="synonym">Chrysanthemum cinerariifolium</name>
    <dbReference type="NCBI Taxonomy" id="118510"/>
    <lineage>
        <taxon>Eukaryota</taxon>
        <taxon>Viridiplantae</taxon>
        <taxon>Streptophyta</taxon>
        <taxon>Embryophyta</taxon>
        <taxon>Tracheophyta</taxon>
        <taxon>Spermatophyta</taxon>
        <taxon>Magnoliopsida</taxon>
        <taxon>eudicotyledons</taxon>
        <taxon>Gunneridae</taxon>
        <taxon>Pentapetalae</taxon>
        <taxon>asterids</taxon>
        <taxon>campanulids</taxon>
        <taxon>Asterales</taxon>
        <taxon>Asteraceae</taxon>
        <taxon>Asteroideae</taxon>
        <taxon>Anthemideae</taxon>
        <taxon>Anthemidinae</taxon>
        <taxon>Tanacetum</taxon>
    </lineage>
</organism>
<dbReference type="FunFam" id="3.10.20.370:FF:000001">
    <property type="entry name" value="Retrovirus-related Pol polyprotein from transposon 17.6-like protein"/>
    <property type="match status" value="1"/>
</dbReference>
<dbReference type="Gene3D" id="3.10.20.370">
    <property type="match status" value="1"/>
</dbReference>
<reference evidence="8" key="1">
    <citation type="journal article" date="2019" name="Sci. Rep.">
        <title>Draft genome of Tanacetum cinerariifolium, the natural source of mosquito coil.</title>
        <authorList>
            <person name="Yamashiro T."/>
            <person name="Shiraishi A."/>
            <person name="Satake H."/>
            <person name="Nakayama K."/>
        </authorList>
    </citation>
    <scope>NUCLEOTIDE SEQUENCE</scope>
</reference>
<sequence length="443" mass="50654">MPPKRSSTFEASTMSQAAIRKLVADSVAAALETQTATMAKADNSIREIPVAKRGNYKEFISYQPFYFNGTKGVVGLIRWFERTESVFSRSNCAEENEVAFATGADRSFVSISFASMLNISSITLDTTYNIKMADGNLFQGRHWYGLAIEKVVHIPIENETLIIQEEHANHLRIILELLRKEKLYAKFSKYDFWIKTVQFLGHLIDSQGLHVDHAKIKAVKSWASPTTPTEIQGNDDFVVYCDASIQGLGAVLMQREKVIAYASRQLKPYEEYYTTHDLELGAVVFALKIWRHYLYGTKCIVFIDHKILQHVLNQKELNMRQVVDRDSHFTSRFWKSLQKALGTQLDMSTAYHTENDRQSERIIQTLEDMLWACAIDFGKGWEKHLPLVEFSYNNSYHASIKAAPFKALYGQKCRSPVCWAEVGDTQLIGQEIIYETTEKIVQI</sequence>
<dbReference type="Gene3D" id="3.30.420.10">
    <property type="entry name" value="Ribonuclease H-like superfamily/Ribonuclease H"/>
    <property type="match status" value="1"/>
</dbReference>
<keyword evidence="6" id="KW-0695">RNA-directed DNA polymerase</keyword>
<dbReference type="GO" id="GO:0003964">
    <property type="term" value="F:RNA-directed DNA polymerase activity"/>
    <property type="evidence" value="ECO:0007669"/>
    <property type="project" value="UniProtKB-KW"/>
</dbReference>
<dbReference type="InterPro" id="IPR050951">
    <property type="entry name" value="Retrovirus_Pol_polyprotein"/>
</dbReference>
<dbReference type="SUPFAM" id="SSF53098">
    <property type="entry name" value="Ribonuclease H-like"/>
    <property type="match status" value="1"/>
</dbReference>
<evidence type="ECO:0000256" key="6">
    <source>
        <dbReference type="ARBA" id="ARBA00022918"/>
    </source>
</evidence>
<dbReference type="PANTHER" id="PTHR37984:SF5">
    <property type="entry name" value="PROTEIN NYNRIN-LIKE"/>
    <property type="match status" value="1"/>
</dbReference>
<evidence type="ECO:0000256" key="5">
    <source>
        <dbReference type="ARBA" id="ARBA00022801"/>
    </source>
</evidence>
<dbReference type="InterPro" id="IPR041373">
    <property type="entry name" value="RT_RNaseH"/>
</dbReference>
<dbReference type="CDD" id="cd09274">
    <property type="entry name" value="RNase_HI_RT_Ty3"/>
    <property type="match status" value="1"/>
</dbReference>
<protein>
    <submittedName>
        <fullName evidence="8">Retrovirus-related Pol polyprotein from transposon 17.6</fullName>
    </submittedName>
</protein>
<dbReference type="InterPro" id="IPR043502">
    <property type="entry name" value="DNA/RNA_pol_sf"/>
</dbReference>